<keyword evidence="12" id="KW-1185">Reference proteome</keyword>
<evidence type="ECO:0000259" key="9">
    <source>
        <dbReference type="PROSITE" id="PS50109"/>
    </source>
</evidence>
<dbReference type="SUPFAM" id="SSF55874">
    <property type="entry name" value="ATPase domain of HSP90 chaperone/DNA topoisomerase II/histidine kinase"/>
    <property type="match status" value="1"/>
</dbReference>
<protein>
    <recommendedName>
        <fullName evidence="2">histidine kinase</fullName>
        <ecNumber evidence="2">2.7.13.3</ecNumber>
    </recommendedName>
</protein>
<reference evidence="12" key="1">
    <citation type="submission" date="2016-10" db="EMBL/GenBank/DDBJ databases">
        <authorList>
            <person name="Varghese N."/>
            <person name="Submissions S."/>
        </authorList>
    </citation>
    <scope>NUCLEOTIDE SEQUENCE [LARGE SCALE GENOMIC DNA]</scope>
    <source>
        <strain evidence="12">DSM 19110</strain>
    </source>
</reference>
<evidence type="ECO:0000256" key="1">
    <source>
        <dbReference type="ARBA" id="ARBA00000085"/>
    </source>
</evidence>
<comment type="catalytic activity">
    <reaction evidence="1">
        <text>ATP + protein L-histidine = ADP + protein N-phospho-L-histidine.</text>
        <dbReference type="EC" id="2.7.13.3"/>
    </reaction>
</comment>
<keyword evidence="4" id="KW-0808">Transferase</keyword>
<dbReference type="Proteomes" id="UP000183200">
    <property type="component" value="Unassembled WGS sequence"/>
</dbReference>
<dbReference type="GO" id="GO:0000155">
    <property type="term" value="F:phosphorelay sensor kinase activity"/>
    <property type="evidence" value="ECO:0007669"/>
    <property type="project" value="InterPro"/>
</dbReference>
<dbReference type="SMART" id="SM00091">
    <property type="entry name" value="PAS"/>
    <property type="match status" value="1"/>
</dbReference>
<dbReference type="Pfam" id="PF13426">
    <property type="entry name" value="PAS_9"/>
    <property type="match status" value="1"/>
</dbReference>
<accession>A0A1G9SDU1</accession>
<keyword evidence="8" id="KW-0902">Two-component regulatory system</keyword>
<sequence>MNKKKIHKEKVISLLRARLERSEDPEISAEERISDQELEVLLGELQIFQLELEMQNDELSASYQMLENERSKFAGFFNLAPVGYFILDHLGMVEEANQTGADMLDISKSSVLQKRFQSFIAPEHWEIFYGFLHRMQSKDSKQSSEILISLNGGQELYTRMEGIAVSDIFTGKSKYYVTVIDISESRNAQQKLIETSQRLEMTLTASGTGTWTMELGNNKVFLDAFSYSILELNSWEFDGTIKGLIALIHPNDQERVRHKLLNMINTFTDLDLEFRIVTKSGKVKNISAKGHEVKNETMHNYFAGIIMDITERKRLAREAEALEKEKQKLVLSATFNAQEKERYKISSALHDSVCQILYGIRLNLQNIQLTKNLRGEFTNVNKLLDQAIRETRELSYELTPSVLRDFGFNAGVREMAQRLSTPQFRIKTVINSAADLLRSEVQLYVFRMIQELINNCIKHANATEAEIKICTENEMITLVISDNGTGFDKEVEKSLSQGSGIRGIKNRIFLLNGKMDLQTSAKGTSITIEFRSDPELSELSGY</sequence>
<dbReference type="Pfam" id="PF02518">
    <property type="entry name" value="HATPase_c"/>
    <property type="match status" value="1"/>
</dbReference>
<dbReference type="NCBIfam" id="TIGR00229">
    <property type="entry name" value="sensory_box"/>
    <property type="match status" value="2"/>
</dbReference>
<dbReference type="InterPro" id="IPR035965">
    <property type="entry name" value="PAS-like_dom_sf"/>
</dbReference>
<dbReference type="PROSITE" id="PS50113">
    <property type="entry name" value="PAC"/>
    <property type="match status" value="1"/>
</dbReference>
<dbReference type="PANTHER" id="PTHR24421">
    <property type="entry name" value="NITRATE/NITRITE SENSOR PROTEIN NARX-RELATED"/>
    <property type="match status" value="1"/>
</dbReference>
<dbReference type="OrthoDB" id="5401121at2"/>
<keyword evidence="5" id="KW-0547">Nucleotide-binding</keyword>
<dbReference type="AlphaFoldDB" id="A0A1G9SDU1"/>
<dbReference type="Gene3D" id="3.30.565.10">
    <property type="entry name" value="Histidine kinase-like ATPase, C-terminal domain"/>
    <property type="match status" value="1"/>
</dbReference>
<evidence type="ECO:0000259" key="10">
    <source>
        <dbReference type="PROSITE" id="PS50113"/>
    </source>
</evidence>
<dbReference type="InterPro" id="IPR036890">
    <property type="entry name" value="HATPase_C_sf"/>
</dbReference>
<dbReference type="InterPro" id="IPR003594">
    <property type="entry name" value="HATPase_dom"/>
</dbReference>
<keyword evidence="6" id="KW-0418">Kinase</keyword>
<dbReference type="CDD" id="cd16917">
    <property type="entry name" value="HATPase_UhpB-NarQ-NarX-like"/>
    <property type="match status" value="1"/>
</dbReference>
<dbReference type="SUPFAM" id="SSF55785">
    <property type="entry name" value="PYP-like sensor domain (PAS domain)"/>
    <property type="match status" value="2"/>
</dbReference>
<dbReference type="InterPro" id="IPR000700">
    <property type="entry name" value="PAS-assoc_C"/>
</dbReference>
<keyword evidence="7" id="KW-0067">ATP-binding</keyword>
<evidence type="ECO:0000256" key="8">
    <source>
        <dbReference type="ARBA" id="ARBA00023012"/>
    </source>
</evidence>
<evidence type="ECO:0000256" key="6">
    <source>
        <dbReference type="ARBA" id="ARBA00022777"/>
    </source>
</evidence>
<evidence type="ECO:0000256" key="7">
    <source>
        <dbReference type="ARBA" id="ARBA00022840"/>
    </source>
</evidence>
<keyword evidence="3" id="KW-0597">Phosphoprotein</keyword>
<dbReference type="CDD" id="cd00130">
    <property type="entry name" value="PAS"/>
    <property type="match status" value="2"/>
</dbReference>
<dbReference type="Pfam" id="PF07730">
    <property type="entry name" value="HisKA_3"/>
    <property type="match status" value="1"/>
</dbReference>
<evidence type="ECO:0000256" key="2">
    <source>
        <dbReference type="ARBA" id="ARBA00012438"/>
    </source>
</evidence>
<evidence type="ECO:0000256" key="3">
    <source>
        <dbReference type="ARBA" id="ARBA00022553"/>
    </source>
</evidence>
<dbReference type="Gene3D" id="3.30.450.20">
    <property type="entry name" value="PAS domain"/>
    <property type="match status" value="2"/>
</dbReference>
<dbReference type="Pfam" id="PF08447">
    <property type="entry name" value="PAS_3"/>
    <property type="match status" value="1"/>
</dbReference>
<organism evidence="11 12">
    <name type="scientific">Pedobacter steynii</name>
    <dbReference type="NCBI Taxonomy" id="430522"/>
    <lineage>
        <taxon>Bacteria</taxon>
        <taxon>Pseudomonadati</taxon>
        <taxon>Bacteroidota</taxon>
        <taxon>Sphingobacteriia</taxon>
        <taxon>Sphingobacteriales</taxon>
        <taxon>Sphingobacteriaceae</taxon>
        <taxon>Pedobacter</taxon>
    </lineage>
</organism>
<dbReference type="InterPro" id="IPR005467">
    <property type="entry name" value="His_kinase_dom"/>
</dbReference>
<feature type="domain" description="PAC" evidence="10">
    <location>
        <begin position="270"/>
        <end position="321"/>
    </location>
</feature>
<evidence type="ECO:0000256" key="5">
    <source>
        <dbReference type="ARBA" id="ARBA00022741"/>
    </source>
</evidence>
<dbReference type="GO" id="GO:0046983">
    <property type="term" value="F:protein dimerization activity"/>
    <property type="evidence" value="ECO:0007669"/>
    <property type="project" value="InterPro"/>
</dbReference>
<evidence type="ECO:0000313" key="12">
    <source>
        <dbReference type="Proteomes" id="UP000183200"/>
    </source>
</evidence>
<name>A0A1G9SDU1_9SPHI</name>
<dbReference type="InterPro" id="IPR000014">
    <property type="entry name" value="PAS"/>
</dbReference>
<proteinExistence type="predicted"/>
<dbReference type="InterPro" id="IPR013655">
    <property type="entry name" value="PAS_fold_3"/>
</dbReference>
<dbReference type="Gene3D" id="2.10.70.100">
    <property type="match status" value="1"/>
</dbReference>
<dbReference type="EC" id="2.7.13.3" evidence="2"/>
<dbReference type="InterPro" id="IPR011712">
    <property type="entry name" value="Sig_transdc_His_kin_sub3_dim/P"/>
</dbReference>
<evidence type="ECO:0000313" key="11">
    <source>
        <dbReference type="EMBL" id="SDM33609.1"/>
    </source>
</evidence>
<dbReference type="RefSeq" id="WP_074606401.1">
    <property type="nucleotide sequence ID" value="NZ_FNGY01000003.1"/>
</dbReference>
<dbReference type="GO" id="GO:0016020">
    <property type="term" value="C:membrane"/>
    <property type="evidence" value="ECO:0007669"/>
    <property type="project" value="InterPro"/>
</dbReference>
<evidence type="ECO:0000256" key="4">
    <source>
        <dbReference type="ARBA" id="ARBA00022679"/>
    </source>
</evidence>
<dbReference type="EMBL" id="FNGY01000003">
    <property type="protein sequence ID" value="SDM33609.1"/>
    <property type="molecule type" value="Genomic_DNA"/>
</dbReference>
<dbReference type="GO" id="GO:0005524">
    <property type="term" value="F:ATP binding"/>
    <property type="evidence" value="ECO:0007669"/>
    <property type="project" value="UniProtKB-KW"/>
</dbReference>
<dbReference type="PANTHER" id="PTHR24421:SF10">
    <property type="entry name" value="NITRATE_NITRITE SENSOR PROTEIN NARQ"/>
    <property type="match status" value="1"/>
</dbReference>
<feature type="domain" description="Histidine kinase" evidence="9">
    <location>
        <begin position="447"/>
        <end position="534"/>
    </location>
</feature>
<dbReference type="InterPro" id="IPR050482">
    <property type="entry name" value="Sensor_HK_TwoCompSys"/>
</dbReference>
<dbReference type="SMART" id="SM00387">
    <property type="entry name" value="HATPase_c"/>
    <property type="match status" value="1"/>
</dbReference>
<dbReference type="Gene3D" id="1.20.5.1930">
    <property type="match status" value="1"/>
</dbReference>
<dbReference type="PROSITE" id="PS50109">
    <property type="entry name" value="HIS_KIN"/>
    <property type="match status" value="1"/>
</dbReference>
<gene>
    <name evidence="11" type="ORF">SAMN05421820_103564</name>
</gene>